<dbReference type="InterPro" id="IPR046357">
    <property type="entry name" value="PPIase_dom_sf"/>
</dbReference>
<dbReference type="Gene3D" id="3.10.50.40">
    <property type="match status" value="1"/>
</dbReference>
<comment type="similarity">
    <text evidence="2 6">Belongs to the FKBP-type PPIase family.</text>
</comment>
<dbReference type="Gene3D" id="1.10.287.460">
    <property type="entry name" value="Peptidyl-prolyl cis-trans isomerase, FKBP-type, N-terminal domain"/>
    <property type="match status" value="1"/>
</dbReference>
<dbReference type="InterPro" id="IPR001179">
    <property type="entry name" value="PPIase_FKBP_dom"/>
</dbReference>
<evidence type="ECO:0000256" key="3">
    <source>
        <dbReference type="ARBA" id="ARBA00023110"/>
    </source>
</evidence>
<evidence type="ECO:0000313" key="11">
    <source>
        <dbReference type="Proteomes" id="UP000550401"/>
    </source>
</evidence>
<dbReference type="GO" id="GO:0006457">
    <property type="term" value="P:protein folding"/>
    <property type="evidence" value="ECO:0007669"/>
    <property type="project" value="InterPro"/>
</dbReference>
<comment type="caution">
    <text evidence="10">The sequence shown here is derived from an EMBL/GenBank/DDBJ whole genome shotgun (WGS) entry which is preliminary data.</text>
</comment>
<feature type="compositionally biased region" description="Low complexity" evidence="7">
    <location>
        <begin position="254"/>
        <end position="265"/>
    </location>
</feature>
<evidence type="ECO:0000256" key="2">
    <source>
        <dbReference type="ARBA" id="ARBA00006577"/>
    </source>
</evidence>
<feature type="chain" id="PRO_5032635615" description="Peptidyl-prolyl cis-trans isomerase" evidence="8">
    <location>
        <begin position="24"/>
        <end position="282"/>
    </location>
</feature>
<dbReference type="SUPFAM" id="SSF54534">
    <property type="entry name" value="FKBP-like"/>
    <property type="match status" value="1"/>
</dbReference>
<evidence type="ECO:0000256" key="1">
    <source>
        <dbReference type="ARBA" id="ARBA00000971"/>
    </source>
</evidence>
<keyword evidence="4 5" id="KW-0413">Isomerase</keyword>
<dbReference type="EMBL" id="JACGXL010000003">
    <property type="protein sequence ID" value="MBA8887968.1"/>
    <property type="molecule type" value="Genomic_DNA"/>
</dbReference>
<evidence type="ECO:0000256" key="7">
    <source>
        <dbReference type="SAM" id="MobiDB-lite"/>
    </source>
</evidence>
<keyword evidence="11" id="KW-1185">Reference proteome</keyword>
<sequence length="282" mass="29839">MTRFVQKTLVAALAASFAIGAIAQDKDAPKAEAKPAAPTVKVDKNSISTMVGMDVGRGLTQIKDDIDIKVVEQALEATLKGEKTSLTQEEALQVRQEFMKTLQAKRVAEQKAAADKNKKEGEAFLAANKSKAGVKTTASGLQYMVEKEGTGAKPKATDTVKVNYLGTKIDGTKFDSSYDRGQPATFPLNGVIKGWSEGLQLMPVGSKYKLFVPADLAYGENGPGQIGPNATLIFEVELLDIEKASEKAEKAGEAKPGAAMKATPKPADKAAAKPAAKPTDKK</sequence>
<evidence type="ECO:0000313" key="10">
    <source>
        <dbReference type="EMBL" id="MBA8887968.1"/>
    </source>
</evidence>
<reference evidence="10 11" key="1">
    <citation type="submission" date="2020-07" db="EMBL/GenBank/DDBJ databases">
        <title>Genomic Encyclopedia of Type Strains, Phase IV (KMG-V): Genome sequencing to study the core and pangenomes of soil and plant-associated prokaryotes.</title>
        <authorList>
            <person name="Whitman W."/>
        </authorList>
    </citation>
    <scope>NUCLEOTIDE SEQUENCE [LARGE SCALE GENOMIC DNA]</scope>
    <source>
        <strain evidence="10 11">RH2WT43</strain>
    </source>
</reference>
<name>A0A839F363_9GAMM</name>
<dbReference type="RefSeq" id="WP_182531046.1">
    <property type="nucleotide sequence ID" value="NZ_JACGXL010000003.1"/>
</dbReference>
<dbReference type="AlphaFoldDB" id="A0A839F363"/>
<dbReference type="InterPro" id="IPR036944">
    <property type="entry name" value="PPIase_FKBP_N_sf"/>
</dbReference>
<dbReference type="Pfam" id="PF00254">
    <property type="entry name" value="FKBP_C"/>
    <property type="match status" value="1"/>
</dbReference>
<accession>A0A839F363</accession>
<protein>
    <recommendedName>
        <fullName evidence="6">Peptidyl-prolyl cis-trans isomerase</fullName>
        <ecNumber evidence="6">5.2.1.8</ecNumber>
    </recommendedName>
</protein>
<feature type="region of interest" description="Disordered" evidence="7">
    <location>
        <begin position="246"/>
        <end position="282"/>
    </location>
</feature>
<evidence type="ECO:0000256" key="6">
    <source>
        <dbReference type="RuleBase" id="RU003915"/>
    </source>
</evidence>
<dbReference type="PROSITE" id="PS50059">
    <property type="entry name" value="FKBP_PPIASE"/>
    <property type="match status" value="1"/>
</dbReference>
<dbReference type="FunFam" id="3.10.50.40:FF:000006">
    <property type="entry name" value="Peptidyl-prolyl cis-trans isomerase"/>
    <property type="match status" value="1"/>
</dbReference>
<dbReference type="Proteomes" id="UP000550401">
    <property type="component" value="Unassembled WGS sequence"/>
</dbReference>
<evidence type="ECO:0000256" key="8">
    <source>
        <dbReference type="SAM" id="SignalP"/>
    </source>
</evidence>
<gene>
    <name evidence="10" type="ORF">FHW12_002192</name>
</gene>
<dbReference type="PANTHER" id="PTHR43811:SF19">
    <property type="entry name" value="39 KDA FK506-BINDING NUCLEAR PROTEIN"/>
    <property type="match status" value="1"/>
</dbReference>
<keyword evidence="8" id="KW-0732">Signal</keyword>
<dbReference type="GO" id="GO:0003755">
    <property type="term" value="F:peptidyl-prolyl cis-trans isomerase activity"/>
    <property type="evidence" value="ECO:0007669"/>
    <property type="project" value="UniProtKB-UniRule"/>
</dbReference>
<evidence type="ECO:0000259" key="9">
    <source>
        <dbReference type="PROSITE" id="PS50059"/>
    </source>
</evidence>
<evidence type="ECO:0000256" key="4">
    <source>
        <dbReference type="ARBA" id="ARBA00023235"/>
    </source>
</evidence>
<dbReference type="InterPro" id="IPR000774">
    <property type="entry name" value="PPIase_FKBP_N"/>
</dbReference>
<dbReference type="EC" id="5.2.1.8" evidence="6"/>
<feature type="signal peptide" evidence="8">
    <location>
        <begin position="1"/>
        <end position="23"/>
    </location>
</feature>
<feature type="domain" description="PPIase FKBP-type" evidence="9">
    <location>
        <begin position="157"/>
        <end position="242"/>
    </location>
</feature>
<dbReference type="Pfam" id="PF01346">
    <property type="entry name" value="FKBP_N"/>
    <property type="match status" value="1"/>
</dbReference>
<feature type="compositionally biased region" description="Low complexity" evidence="7">
    <location>
        <begin position="272"/>
        <end position="282"/>
    </location>
</feature>
<organism evidence="10 11">
    <name type="scientific">Dokdonella fugitiva</name>
    <dbReference type="NCBI Taxonomy" id="328517"/>
    <lineage>
        <taxon>Bacteria</taxon>
        <taxon>Pseudomonadati</taxon>
        <taxon>Pseudomonadota</taxon>
        <taxon>Gammaproteobacteria</taxon>
        <taxon>Lysobacterales</taxon>
        <taxon>Rhodanobacteraceae</taxon>
        <taxon>Dokdonella</taxon>
    </lineage>
</organism>
<dbReference type="PANTHER" id="PTHR43811">
    <property type="entry name" value="FKBP-TYPE PEPTIDYL-PROLYL CIS-TRANS ISOMERASE FKPA"/>
    <property type="match status" value="1"/>
</dbReference>
<keyword evidence="3 5" id="KW-0697">Rotamase</keyword>
<evidence type="ECO:0000256" key="5">
    <source>
        <dbReference type="PROSITE-ProRule" id="PRU00277"/>
    </source>
</evidence>
<proteinExistence type="inferred from homology"/>
<comment type="catalytic activity">
    <reaction evidence="1 5 6">
        <text>[protein]-peptidylproline (omega=180) = [protein]-peptidylproline (omega=0)</text>
        <dbReference type="Rhea" id="RHEA:16237"/>
        <dbReference type="Rhea" id="RHEA-COMP:10747"/>
        <dbReference type="Rhea" id="RHEA-COMP:10748"/>
        <dbReference type="ChEBI" id="CHEBI:83833"/>
        <dbReference type="ChEBI" id="CHEBI:83834"/>
        <dbReference type="EC" id="5.2.1.8"/>
    </reaction>
</comment>